<evidence type="ECO:0000313" key="1">
    <source>
        <dbReference type="EnsemblMetazoa" id="BGLB027971-PA"/>
    </source>
</evidence>
<dbReference type="AlphaFoldDB" id="A0A2C9L7R0"/>
<reference evidence="1" key="1">
    <citation type="submission" date="2020-05" db="UniProtKB">
        <authorList>
            <consortium name="EnsemblMetazoa"/>
        </authorList>
    </citation>
    <scope>IDENTIFICATION</scope>
    <source>
        <strain evidence="1">BB02</strain>
    </source>
</reference>
<protein>
    <recommendedName>
        <fullName evidence="3">Fibronectin type-III domain-containing protein</fullName>
    </recommendedName>
</protein>
<proteinExistence type="predicted"/>
<dbReference type="VEuPathDB" id="VectorBase:BGLB027971"/>
<dbReference type="KEGG" id="bgt:106054015"/>
<dbReference type="EnsemblMetazoa" id="BGLB027971-RA">
    <property type="protein sequence ID" value="BGLB027971-PA"/>
    <property type="gene ID" value="BGLB027971"/>
</dbReference>
<sequence length="104" mass="12114">MFRVRAFNDAGMSEPTLPVTLTRERVQEVEPRTRRRSSVERFSSVERLSSVDRFASRERSLSTERSVSIPRVLSREGSKLLDDDITQDTTRKFVNMFLKSFKGR</sequence>
<organism evidence="1 2">
    <name type="scientific">Biomphalaria glabrata</name>
    <name type="common">Bloodfluke planorb</name>
    <name type="synonym">Freshwater snail</name>
    <dbReference type="NCBI Taxonomy" id="6526"/>
    <lineage>
        <taxon>Eukaryota</taxon>
        <taxon>Metazoa</taxon>
        <taxon>Spiralia</taxon>
        <taxon>Lophotrochozoa</taxon>
        <taxon>Mollusca</taxon>
        <taxon>Gastropoda</taxon>
        <taxon>Heterobranchia</taxon>
        <taxon>Euthyneura</taxon>
        <taxon>Panpulmonata</taxon>
        <taxon>Hygrophila</taxon>
        <taxon>Lymnaeoidea</taxon>
        <taxon>Planorbidae</taxon>
        <taxon>Biomphalaria</taxon>
    </lineage>
</organism>
<evidence type="ECO:0008006" key="3">
    <source>
        <dbReference type="Google" id="ProtNLM"/>
    </source>
</evidence>
<name>A0A2C9L7R0_BIOGL</name>
<dbReference type="VEuPathDB" id="VectorBase:BGLAX_028775"/>
<gene>
    <name evidence="1" type="primary">106054015</name>
</gene>
<evidence type="ECO:0000313" key="2">
    <source>
        <dbReference type="Proteomes" id="UP000076420"/>
    </source>
</evidence>
<accession>A0A2C9L7R0</accession>
<dbReference type="Proteomes" id="UP000076420">
    <property type="component" value="Unassembled WGS sequence"/>
</dbReference>